<dbReference type="GeneID" id="24408495"/>
<evidence type="ECO:0000313" key="2">
    <source>
        <dbReference type="Proteomes" id="UP000008782"/>
    </source>
</evidence>
<accession>E3QAU8</accession>
<sequence>MQSRLPLATAKKDEKKSIYLAATNYILAQFMRRATPSKDWAHVTKLISFCPLPDRVLWPVRSLRLGEVDAHVREGGWPGSASAGGIGGSLG</sequence>
<dbReference type="Proteomes" id="UP000008782">
    <property type="component" value="Unassembled WGS sequence"/>
</dbReference>
<dbReference type="AlphaFoldDB" id="E3QAU8"/>
<reference evidence="2" key="1">
    <citation type="journal article" date="2012" name="Nat. Genet.">
        <title>Lifestyle transitions in plant pathogenic Colletotrichum fungi deciphered by genome and transcriptome analyses.</title>
        <authorList>
            <person name="O'Connell R.J."/>
            <person name="Thon M.R."/>
            <person name="Hacquard S."/>
            <person name="Amyotte S.G."/>
            <person name="Kleemann J."/>
            <person name="Torres M.F."/>
            <person name="Damm U."/>
            <person name="Buiate E.A."/>
            <person name="Epstein L."/>
            <person name="Alkan N."/>
            <person name="Altmueller J."/>
            <person name="Alvarado-Balderrama L."/>
            <person name="Bauser C.A."/>
            <person name="Becker C."/>
            <person name="Birren B.W."/>
            <person name="Chen Z."/>
            <person name="Choi J."/>
            <person name="Crouch J.A."/>
            <person name="Duvick J.P."/>
            <person name="Farman M.A."/>
            <person name="Gan P."/>
            <person name="Heiman D."/>
            <person name="Henrissat B."/>
            <person name="Howard R.J."/>
            <person name="Kabbage M."/>
            <person name="Koch C."/>
            <person name="Kracher B."/>
            <person name="Kubo Y."/>
            <person name="Law A.D."/>
            <person name="Lebrun M.-H."/>
            <person name="Lee Y.-H."/>
            <person name="Miyara I."/>
            <person name="Moore N."/>
            <person name="Neumann U."/>
            <person name="Nordstroem K."/>
            <person name="Panaccione D.G."/>
            <person name="Panstruga R."/>
            <person name="Place M."/>
            <person name="Proctor R.H."/>
            <person name="Prusky D."/>
            <person name="Rech G."/>
            <person name="Reinhardt R."/>
            <person name="Rollins J.A."/>
            <person name="Rounsley S."/>
            <person name="Schardl C.L."/>
            <person name="Schwartz D.C."/>
            <person name="Shenoy N."/>
            <person name="Shirasu K."/>
            <person name="Sikhakolli U.R."/>
            <person name="Stueber K."/>
            <person name="Sukno S.A."/>
            <person name="Sweigard J.A."/>
            <person name="Takano Y."/>
            <person name="Takahara H."/>
            <person name="Trail F."/>
            <person name="van der Does H.C."/>
            <person name="Voll L.M."/>
            <person name="Will I."/>
            <person name="Young S."/>
            <person name="Zeng Q."/>
            <person name="Zhang J."/>
            <person name="Zhou S."/>
            <person name="Dickman M.B."/>
            <person name="Schulze-Lefert P."/>
            <person name="Ver Loren van Themaat E."/>
            <person name="Ma L.-J."/>
            <person name="Vaillancourt L.J."/>
        </authorList>
    </citation>
    <scope>NUCLEOTIDE SEQUENCE [LARGE SCALE GENOMIC DNA]</scope>
    <source>
        <strain evidence="2">M1.001 / M2 / FGSC 10212</strain>
    </source>
</reference>
<proteinExistence type="predicted"/>
<dbReference type="RefSeq" id="XP_008092006.1">
    <property type="nucleotide sequence ID" value="XM_008093815.1"/>
</dbReference>
<keyword evidence="2" id="KW-1185">Reference proteome</keyword>
<gene>
    <name evidence="1" type="ORF">GLRG_03130</name>
</gene>
<dbReference type="VEuPathDB" id="FungiDB:GLRG_03130"/>
<name>E3QAU8_COLGM</name>
<evidence type="ECO:0000313" key="1">
    <source>
        <dbReference type="EMBL" id="EFQ27986.1"/>
    </source>
</evidence>
<protein>
    <submittedName>
        <fullName evidence="1">Uncharacterized protein</fullName>
    </submittedName>
</protein>
<dbReference type="HOGENOM" id="CLU_2426886_0_0_1"/>
<dbReference type="EMBL" id="GG697339">
    <property type="protein sequence ID" value="EFQ27986.1"/>
    <property type="molecule type" value="Genomic_DNA"/>
</dbReference>
<organism evidence="2">
    <name type="scientific">Colletotrichum graminicola (strain M1.001 / M2 / FGSC 10212)</name>
    <name type="common">Maize anthracnose fungus</name>
    <name type="synonym">Glomerella graminicola</name>
    <dbReference type="NCBI Taxonomy" id="645133"/>
    <lineage>
        <taxon>Eukaryota</taxon>
        <taxon>Fungi</taxon>
        <taxon>Dikarya</taxon>
        <taxon>Ascomycota</taxon>
        <taxon>Pezizomycotina</taxon>
        <taxon>Sordariomycetes</taxon>
        <taxon>Hypocreomycetidae</taxon>
        <taxon>Glomerellales</taxon>
        <taxon>Glomerellaceae</taxon>
        <taxon>Colletotrichum</taxon>
        <taxon>Colletotrichum graminicola species complex</taxon>
    </lineage>
</organism>